<dbReference type="Proteomes" id="UP001144978">
    <property type="component" value="Unassembled WGS sequence"/>
</dbReference>
<name>A0ACC1P0E9_9APHY</name>
<protein>
    <submittedName>
        <fullName evidence="1">Uncharacterized protein</fullName>
    </submittedName>
</protein>
<proteinExistence type="predicted"/>
<sequence length="135" mass="14705">MPARNDSKSSRSHRRTHHAQSSSSRMLHTRSQALDIARSASSPLIYARGLEKRTSSKEWNDRFRYAATASGEVTGDLVRSSDTAFVRWTGGIVAAASAQCSPDAFTAMTMLESAGQRSAKYRRPWRVALGSAGSV</sequence>
<gene>
    <name evidence="1" type="ORF">NUW54_g10244</name>
</gene>
<comment type="caution">
    <text evidence="1">The sequence shown here is derived from an EMBL/GenBank/DDBJ whole genome shotgun (WGS) entry which is preliminary data.</text>
</comment>
<evidence type="ECO:0000313" key="2">
    <source>
        <dbReference type="Proteomes" id="UP001144978"/>
    </source>
</evidence>
<evidence type="ECO:0000313" key="1">
    <source>
        <dbReference type="EMBL" id="KAJ2985157.1"/>
    </source>
</evidence>
<dbReference type="EMBL" id="JANSHE010003643">
    <property type="protein sequence ID" value="KAJ2985157.1"/>
    <property type="molecule type" value="Genomic_DNA"/>
</dbReference>
<keyword evidence="2" id="KW-1185">Reference proteome</keyword>
<organism evidence="1 2">
    <name type="scientific">Trametes sanguinea</name>
    <dbReference type="NCBI Taxonomy" id="158606"/>
    <lineage>
        <taxon>Eukaryota</taxon>
        <taxon>Fungi</taxon>
        <taxon>Dikarya</taxon>
        <taxon>Basidiomycota</taxon>
        <taxon>Agaricomycotina</taxon>
        <taxon>Agaricomycetes</taxon>
        <taxon>Polyporales</taxon>
        <taxon>Polyporaceae</taxon>
        <taxon>Trametes</taxon>
    </lineage>
</organism>
<accession>A0ACC1P0E9</accession>
<reference evidence="1" key="1">
    <citation type="submission" date="2022-08" db="EMBL/GenBank/DDBJ databases">
        <title>Genome Sequence of Pycnoporus sanguineus.</title>
        <authorList>
            <person name="Buettner E."/>
        </authorList>
    </citation>
    <scope>NUCLEOTIDE SEQUENCE</scope>
    <source>
        <strain evidence="1">CG-C14</strain>
    </source>
</reference>